<proteinExistence type="predicted"/>
<feature type="non-terminal residue" evidence="2">
    <location>
        <position position="159"/>
    </location>
</feature>
<comment type="caution">
    <text evidence="2">The sequence shown here is derived from an EMBL/GenBank/DDBJ whole genome shotgun (WGS) entry which is preliminary data.</text>
</comment>
<feature type="compositionally biased region" description="Basic residues" evidence="1">
    <location>
        <begin position="66"/>
        <end position="77"/>
    </location>
</feature>
<feature type="compositionally biased region" description="Polar residues" evidence="1">
    <location>
        <begin position="115"/>
        <end position="152"/>
    </location>
</feature>
<feature type="region of interest" description="Disordered" evidence="1">
    <location>
        <begin position="1"/>
        <end position="81"/>
    </location>
</feature>
<protein>
    <submittedName>
        <fullName evidence="2">Uncharacterized protein</fullName>
    </submittedName>
</protein>
<feature type="compositionally biased region" description="Low complexity" evidence="1">
    <location>
        <begin position="20"/>
        <end position="32"/>
    </location>
</feature>
<feature type="compositionally biased region" description="Basic and acidic residues" evidence="1">
    <location>
        <begin position="1"/>
        <end position="19"/>
    </location>
</feature>
<feature type="non-terminal residue" evidence="2">
    <location>
        <position position="1"/>
    </location>
</feature>
<evidence type="ECO:0000313" key="3">
    <source>
        <dbReference type="Proteomes" id="UP000265618"/>
    </source>
</evidence>
<sequence length="159" mass="17385">PSDSDGDRERERERDRERGSGSSDTSSSGGDSLLEIERQRERERERGRERQRHTQSRDSHSPSPMRIRRVNTGRHRSMLSQESDSLAALFAGAPGDIGDHPSSVYPSTLTVVNTTLGGDSTMSPGDSAPSRHNPSAAQSPQMATMSSLTELQRTLALPQ</sequence>
<dbReference type="Proteomes" id="UP000265618">
    <property type="component" value="Unassembled WGS sequence"/>
</dbReference>
<reference evidence="2 3" key="1">
    <citation type="journal article" date="2018" name="PLoS ONE">
        <title>The draft genome of Kipferlia bialata reveals reductive genome evolution in fornicate parasites.</title>
        <authorList>
            <person name="Tanifuji G."/>
            <person name="Takabayashi S."/>
            <person name="Kume K."/>
            <person name="Takagi M."/>
            <person name="Nakayama T."/>
            <person name="Kamikawa R."/>
            <person name="Inagaki Y."/>
            <person name="Hashimoto T."/>
        </authorList>
    </citation>
    <scope>NUCLEOTIDE SEQUENCE [LARGE SCALE GENOMIC DNA]</scope>
    <source>
        <strain evidence="2">NY0173</strain>
    </source>
</reference>
<dbReference type="AlphaFoldDB" id="A0A9K3D7Q3"/>
<name>A0A9K3D7Q3_9EUKA</name>
<evidence type="ECO:0000256" key="1">
    <source>
        <dbReference type="SAM" id="MobiDB-lite"/>
    </source>
</evidence>
<organism evidence="2 3">
    <name type="scientific">Kipferlia bialata</name>
    <dbReference type="NCBI Taxonomy" id="797122"/>
    <lineage>
        <taxon>Eukaryota</taxon>
        <taxon>Metamonada</taxon>
        <taxon>Carpediemonas-like organisms</taxon>
        <taxon>Kipferlia</taxon>
    </lineage>
</organism>
<keyword evidence="3" id="KW-1185">Reference proteome</keyword>
<dbReference type="EMBL" id="BDIP01005406">
    <property type="protein sequence ID" value="GIQ89767.1"/>
    <property type="molecule type" value="Genomic_DNA"/>
</dbReference>
<evidence type="ECO:0000313" key="2">
    <source>
        <dbReference type="EMBL" id="GIQ89767.1"/>
    </source>
</evidence>
<feature type="compositionally biased region" description="Basic and acidic residues" evidence="1">
    <location>
        <begin position="35"/>
        <end position="48"/>
    </location>
</feature>
<accession>A0A9K3D7Q3</accession>
<feature type="region of interest" description="Disordered" evidence="1">
    <location>
        <begin position="115"/>
        <end position="159"/>
    </location>
</feature>
<gene>
    <name evidence="2" type="ORF">KIPB_012327</name>
</gene>